<proteinExistence type="predicted"/>
<evidence type="ECO:0000313" key="2">
    <source>
        <dbReference type="Proteomes" id="UP001064048"/>
    </source>
</evidence>
<evidence type="ECO:0000313" key="1">
    <source>
        <dbReference type="EMBL" id="KAI8427024.1"/>
    </source>
</evidence>
<accession>A0ACC0JS95</accession>
<protein>
    <submittedName>
        <fullName evidence="1">Uncharacterized protein</fullName>
    </submittedName>
</protein>
<keyword evidence="2" id="KW-1185">Reference proteome</keyword>
<dbReference type="EMBL" id="CM046126">
    <property type="protein sequence ID" value="KAI8427024.1"/>
    <property type="molecule type" value="Genomic_DNA"/>
</dbReference>
<gene>
    <name evidence="1" type="ORF">MSG28_014665</name>
</gene>
<reference evidence="1 2" key="1">
    <citation type="journal article" date="2022" name="Genome Biol. Evol.">
        <title>The Spruce Budworm Genome: Reconstructing the Evolutionary History of Antifreeze Proteins.</title>
        <authorList>
            <person name="Beliveau C."/>
            <person name="Gagne P."/>
            <person name="Picq S."/>
            <person name="Vernygora O."/>
            <person name="Keeling C.I."/>
            <person name="Pinkney K."/>
            <person name="Doucet D."/>
            <person name="Wen F."/>
            <person name="Johnston J.S."/>
            <person name="Maaroufi H."/>
            <person name="Boyle B."/>
            <person name="Laroche J."/>
            <person name="Dewar K."/>
            <person name="Juretic N."/>
            <person name="Blackburn G."/>
            <person name="Nisole A."/>
            <person name="Brunet B."/>
            <person name="Brandao M."/>
            <person name="Lumley L."/>
            <person name="Duan J."/>
            <person name="Quan G."/>
            <person name="Lucarotti C.J."/>
            <person name="Roe A.D."/>
            <person name="Sperling F.A.H."/>
            <person name="Levesque R.C."/>
            <person name="Cusson M."/>
        </authorList>
    </citation>
    <scope>NUCLEOTIDE SEQUENCE [LARGE SCALE GENOMIC DNA]</scope>
    <source>
        <strain evidence="1">Glfc:IPQL:Cfum</strain>
    </source>
</reference>
<name>A0ACC0JS95_CHOFU</name>
<sequence>MEVIKLKAKRPGKLQLDTNSMSIKTKDFIQKICYQGTASVDMTQYGFIADSKIRPISLMLRPLTEKLKTICGRYGRSSKRSSVNTSRATEPIKKLQSRPLENSRKIKNFSPVLTSRPRGVVTFAKTKVYSA</sequence>
<dbReference type="Proteomes" id="UP001064048">
    <property type="component" value="Chromosome 26"/>
</dbReference>
<organism evidence="1 2">
    <name type="scientific">Choristoneura fumiferana</name>
    <name type="common">Spruce budworm moth</name>
    <name type="synonym">Archips fumiferana</name>
    <dbReference type="NCBI Taxonomy" id="7141"/>
    <lineage>
        <taxon>Eukaryota</taxon>
        <taxon>Metazoa</taxon>
        <taxon>Ecdysozoa</taxon>
        <taxon>Arthropoda</taxon>
        <taxon>Hexapoda</taxon>
        <taxon>Insecta</taxon>
        <taxon>Pterygota</taxon>
        <taxon>Neoptera</taxon>
        <taxon>Endopterygota</taxon>
        <taxon>Lepidoptera</taxon>
        <taxon>Glossata</taxon>
        <taxon>Ditrysia</taxon>
        <taxon>Tortricoidea</taxon>
        <taxon>Tortricidae</taxon>
        <taxon>Tortricinae</taxon>
        <taxon>Choristoneura</taxon>
    </lineage>
</organism>
<comment type="caution">
    <text evidence="1">The sequence shown here is derived from an EMBL/GenBank/DDBJ whole genome shotgun (WGS) entry which is preliminary data.</text>
</comment>